<dbReference type="GO" id="GO:0005524">
    <property type="term" value="F:ATP binding"/>
    <property type="evidence" value="ECO:0007669"/>
    <property type="project" value="UniProtKB-UniRule"/>
</dbReference>
<evidence type="ECO:0000313" key="9">
    <source>
        <dbReference type="EMBL" id="QDQ74154.1"/>
    </source>
</evidence>
<evidence type="ECO:0000256" key="5">
    <source>
        <dbReference type="PROSITE-ProRule" id="PRU00339"/>
    </source>
</evidence>
<dbReference type="InterPro" id="IPR011009">
    <property type="entry name" value="Kinase-like_dom_sf"/>
</dbReference>
<protein>
    <submittedName>
        <fullName evidence="9">Protein kinase</fullName>
    </submittedName>
</protein>
<keyword evidence="3 9" id="KW-0418">Kinase</keyword>
<dbReference type="SMART" id="SM00028">
    <property type="entry name" value="TPR"/>
    <property type="match status" value="3"/>
</dbReference>
<evidence type="ECO:0000256" key="7">
    <source>
        <dbReference type="SAM" id="Phobius"/>
    </source>
</evidence>
<dbReference type="RefSeq" id="WP_143879664.1">
    <property type="nucleotide sequence ID" value="NZ_BAABLZ010000001.1"/>
</dbReference>
<dbReference type="EMBL" id="CP041742">
    <property type="protein sequence ID" value="QDQ74154.1"/>
    <property type="molecule type" value="Genomic_DNA"/>
</dbReference>
<dbReference type="AlphaFoldDB" id="A0A516V6J2"/>
<dbReference type="PROSITE" id="PS50005">
    <property type="entry name" value="TPR"/>
    <property type="match status" value="1"/>
</dbReference>
<dbReference type="PROSITE" id="PS50011">
    <property type="entry name" value="PROTEIN_KINASE_DOM"/>
    <property type="match status" value="1"/>
</dbReference>
<keyword evidence="2 6" id="KW-0547">Nucleotide-binding</keyword>
<keyword evidence="7" id="KW-0812">Transmembrane</keyword>
<keyword evidence="5" id="KW-0802">TPR repeat</keyword>
<dbReference type="Pfam" id="PF00069">
    <property type="entry name" value="Pkinase"/>
    <property type="match status" value="1"/>
</dbReference>
<dbReference type="Gene3D" id="3.30.200.20">
    <property type="entry name" value="Phosphorylase Kinase, domain 1"/>
    <property type="match status" value="1"/>
</dbReference>
<evidence type="ECO:0000259" key="8">
    <source>
        <dbReference type="PROSITE" id="PS50011"/>
    </source>
</evidence>
<dbReference type="SMART" id="SM00220">
    <property type="entry name" value="S_TKc"/>
    <property type="match status" value="1"/>
</dbReference>
<dbReference type="Gene3D" id="1.10.510.10">
    <property type="entry name" value="Transferase(Phosphotransferase) domain 1"/>
    <property type="match status" value="1"/>
</dbReference>
<keyword evidence="1" id="KW-0808">Transferase</keyword>
<feature type="transmembrane region" description="Helical" evidence="7">
    <location>
        <begin position="387"/>
        <end position="408"/>
    </location>
</feature>
<dbReference type="CDD" id="cd14014">
    <property type="entry name" value="STKc_PknB_like"/>
    <property type="match status" value="1"/>
</dbReference>
<dbReference type="PANTHER" id="PTHR43289:SF34">
    <property type="entry name" value="SERINE_THREONINE-PROTEIN KINASE YBDM-RELATED"/>
    <property type="match status" value="1"/>
</dbReference>
<dbReference type="PROSITE" id="PS00108">
    <property type="entry name" value="PROTEIN_KINASE_ST"/>
    <property type="match status" value="1"/>
</dbReference>
<sequence length="934" mass="102690">MDAERWQRLSPLLDALLELDAETRARSLALMREEDPQTADDLEALLAEEAGNDEFLSEPLLAAPGPRPGAGIGPYRLERLLGEGGMGQVWMACRDDGLYQRRVALKLLRPGLADPNLRLRFTRERQILARLEHANIARLLDAGVTQDGQPYLALEYVDGEPITDWCQQRQPPLAQRLALFLQTCDAVSHAHANLIVHRDLKPSNIMVTALDDVRLLDFGIAKLLDNPEAVLDNTRTGLRAFTLHYAAPEQIRGEPVTTMTDVYSLGVVLYELLTGSKPYKPRRPTDAEWEEAILHADPQRPSQALQRTADAEPGHAHAHALRRFARQVAGDLDNIVLKALAKQPERRYPSVEALALDIRRFLDGKPVQARPHSVEYRLRKYVHRHRWALSTALLVLLVLSTALGIVAWQAREALREAARAQAMQDFVVGLFQNAGESPNPGSVDVRRLLDAGIERGDRELARQPEARAELYGVVARLRIGLGDYRSAYDLLRRETLVVASLDRPPPGLLLALYTDIGHVQRLLAQPGECLQTLQPLEARARREQARLPVQAADFYSEFGRCKRRAGDRDGAAALFERALSIRRDTLDDAAGAIENLADLADLRKDAADNAGALRGYRDALSKLQAGPGMRHPLAVELLRNICSLERIDGDMAAAQRDCQRALALAGTVLGPQHRETIDAGRQWAAMLVDLGRLREAEAAFDHSRKWLAERLGANSEDVAIDDNSLAIVDWERGDIPAALASIDRAIATWSDSGQPLRLASVLFNKALILHDAGRDSEALPLAERSRRLRVPLLGGNHALVGECDRLLGVIHAALGDPQDEAELQRAVQILDAAYGSARAPARRAQLSLAKFQARRGSGAALLQLDALGKLPANDFELRKVAWQARAEAAGLRCHGPQRPAAIDVLRALDGELRAALPEGGSVARKVAAIATRCR</sequence>
<dbReference type="PROSITE" id="PS00107">
    <property type="entry name" value="PROTEIN_KINASE_ATP"/>
    <property type="match status" value="1"/>
</dbReference>
<feature type="binding site" evidence="6">
    <location>
        <position position="106"/>
    </location>
    <ligand>
        <name>ATP</name>
        <dbReference type="ChEBI" id="CHEBI:30616"/>
    </ligand>
</feature>
<proteinExistence type="predicted"/>
<evidence type="ECO:0000256" key="6">
    <source>
        <dbReference type="PROSITE-ProRule" id="PRU10141"/>
    </source>
</evidence>
<reference evidence="9 10" key="1">
    <citation type="submission" date="2019-07" db="EMBL/GenBank/DDBJ databases">
        <title>Lysobacter weifangensis sp. nov., isolated from bensulfuron-methyl contaminated farmland soil.</title>
        <authorList>
            <person name="Zhao H."/>
        </authorList>
    </citation>
    <scope>NUCLEOTIDE SEQUENCE [LARGE SCALE GENOMIC DNA]</scope>
    <source>
        <strain evidence="9 10">CC-Bw-6</strain>
    </source>
</reference>
<evidence type="ECO:0000256" key="4">
    <source>
        <dbReference type="ARBA" id="ARBA00022840"/>
    </source>
</evidence>
<gene>
    <name evidence="9" type="ORF">FNZ56_09810</name>
</gene>
<dbReference type="SUPFAM" id="SSF56112">
    <property type="entry name" value="Protein kinase-like (PK-like)"/>
    <property type="match status" value="1"/>
</dbReference>
<keyword evidence="4 6" id="KW-0067">ATP-binding</keyword>
<keyword evidence="7" id="KW-1133">Transmembrane helix</keyword>
<dbReference type="PANTHER" id="PTHR43289">
    <property type="entry name" value="MITOGEN-ACTIVATED PROTEIN KINASE KINASE KINASE 20-RELATED"/>
    <property type="match status" value="1"/>
</dbReference>
<dbReference type="InterPro" id="IPR000719">
    <property type="entry name" value="Prot_kinase_dom"/>
</dbReference>
<evidence type="ECO:0000256" key="2">
    <source>
        <dbReference type="ARBA" id="ARBA00022741"/>
    </source>
</evidence>
<evidence type="ECO:0000256" key="1">
    <source>
        <dbReference type="ARBA" id="ARBA00022679"/>
    </source>
</evidence>
<dbReference type="Proteomes" id="UP000315891">
    <property type="component" value="Chromosome"/>
</dbReference>
<dbReference type="InterPro" id="IPR008271">
    <property type="entry name" value="Ser/Thr_kinase_AS"/>
</dbReference>
<dbReference type="SUPFAM" id="SSF48452">
    <property type="entry name" value="TPR-like"/>
    <property type="match status" value="2"/>
</dbReference>
<evidence type="ECO:0000313" key="10">
    <source>
        <dbReference type="Proteomes" id="UP000315891"/>
    </source>
</evidence>
<organism evidence="9 10">
    <name type="scientific">Pseudoluteimonas lycopersici</name>
    <dbReference type="NCBI Taxonomy" id="1324796"/>
    <lineage>
        <taxon>Bacteria</taxon>
        <taxon>Pseudomonadati</taxon>
        <taxon>Pseudomonadota</taxon>
        <taxon>Gammaproteobacteria</taxon>
        <taxon>Lysobacterales</taxon>
        <taxon>Lysobacteraceae</taxon>
        <taxon>Pseudoluteimonas</taxon>
    </lineage>
</organism>
<dbReference type="InterPro" id="IPR019734">
    <property type="entry name" value="TPR_rpt"/>
</dbReference>
<keyword evidence="10" id="KW-1185">Reference proteome</keyword>
<evidence type="ECO:0000256" key="3">
    <source>
        <dbReference type="ARBA" id="ARBA00022777"/>
    </source>
</evidence>
<keyword evidence="7" id="KW-0472">Membrane</keyword>
<accession>A0A516V6J2</accession>
<dbReference type="InterPro" id="IPR017441">
    <property type="entry name" value="Protein_kinase_ATP_BS"/>
</dbReference>
<dbReference type="InterPro" id="IPR011990">
    <property type="entry name" value="TPR-like_helical_dom_sf"/>
</dbReference>
<name>A0A516V6J2_9GAMM</name>
<feature type="domain" description="Protein kinase" evidence="8">
    <location>
        <begin position="75"/>
        <end position="362"/>
    </location>
</feature>
<feature type="repeat" description="TPR" evidence="5">
    <location>
        <begin position="552"/>
        <end position="585"/>
    </location>
</feature>
<dbReference type="OrthoDB" id="9801841at2"/>
<dbReference type="Gene3D" id="1.25.40.10">
    <property type="entry name" value="Tetratricopeptide repeat domain"/>
    <property type="match status" value="2"/>
</dbReference>
<dbReference type="GO" id="GO:0004674">
    <property type="term" value="F:protein serine/threonine kinase activity"/>
    <property type="evidence" value="ECO:0007669"/>
    <property type="project" value="TreeGrafter"/>
</dbReference>